<gene>
    <name evidence="1" type="primary">orf447</name>
</gene>
<dbReference type="GeneID" id="54103341"/>
<keyword evidence="1" id="KW-0496">Mitochondrion</keyword>
<keyword evidence="1" id="KW-0687">Ribonucleoprotein</keyword>
<sequence>MEKNTKLMRKLHILLSKVPQKITLNNKIADIRKTKYLPSFSKEWKDTIYSYNKNTMKNIPSHHLNINKIIQSYFNLYFSTNKNNQNKRFISPGKYITMKRRRNLLRKIYVSNPDIKYTNNKAIITLFTLNRERNYLLKKYIKTNKKIQSYLMQRYLFLYKNNIMNLYNILCASHNYKNKHISYFLLRNKNKFIQYKLKYLSKFLLLKNLYLKRVWSQIIKTFIKRHLIFLRKYELLYSLNQLKFNKLTLLNKLSLLLNKILGKKIEYNIINLKSIIFNSDLFTQAITLKFQKRKSFNYKKNILSILGRVNFPYFKDVVGSAYNESTNYILNKYKDGKILSYVNNHQNLDNFINKIHNATNKNIHKEIFNSIQYKNIEGIRIETNGRLTKRYRADRAVHYRKWKGGLQKTSLNSTLFRGNVNPNISYSIVNNTRRVGSFAIRGWISGK</sequence>
<proteinExistence type="predicted"/>
<dbReference type="RefSeq" id="YP_009750556.1">
    <property type="nucleotide sequence ID" value="NC_046840.1"/>
</dbReference>
<name>A0A6G7P0H8_CORDF</name>
<keyword evidence="1" id="KW-0689">Ribosomal protein</keyword>
<reference evidence="1" key="1">
    <citation type="journal article" date="2020" name="Mitochondrial DNA Part B Resour">
        <title>Complete mitogenome of the entomopathogenic fungus Akanthomyces lecanii.</title>
        <authorList>
            <person name="Zhang Y.-J."/>
            <person name="Yang X.-B."/>
            <person name="Zhang S."/>
        </authorList>
    </citation>
    <scope>NUCLEOTIDE SEQUENCE</scope>
    <source>
        <strain evidence="1">RCEF 1005</strain>
    </source>
</reference>
<dbReference type="AlphaFoldDB" id="A0A6G7P0H8"/>
<dbReference type="EMBL" id="MN904747">
    <property type="protein sequence ID" value="QIJ60561.1"/>
    <property type="molecule type" value="Genomic_DNA"/>
</dbReference>
<protein>
    <submittedName>
        <fullName evidence="1">Ribosomal protein S3</fullName>
    </submittedName>
</protein>
<dbReference type="GO" id="GO:0005840">
    <property type="term" value="C:ribosome"/>
    <property type="evidence" value="ECO:0007669"/>
    <property type="project" value="UniProtKB-KW"/>
</dbReference>
<organism evidence="1">
    <name type="scientific">Cordyceps confragosa</name>
    <name type="common">Lecanicillium lecanii</name>
    <dbReference type="NCBI Taxonomy" id="2714763"/>
    <lineage>
        <taxon>Eukaryota</taxon>
        <taxon>Fungi</taxon>
        <taxon>Dikarya</taxon>
        <taxon>Ascomycota</taxon>
        <taxon>Pezizomycotina</taxon>
        <taxon>Sordariomycetes</taxon>
        <taxon>Hypocreomycetidae</taxon>
        <taxon>Hypocreales</taxon>
        <taxon>Cordycipitaceae</taxon>
        <taxon>Akanthomyces</taxon>
    </lineage>
</organism>
<geneLocation type="mitochondrion" evidence="1"/>
<accession>A0A6G7P0H8</accession>
<evidence type="ECO:0000313" key="1">
    <source>
        <dbReference type="EMBL" id="QIJ60561.1"/>
    </source>
</evidence>